<feature type="compositionally biased region" description="Polar residues" evidence="3">
    <location>
        <begin position="21"/>
        <end position="35"/>
    </location>
</feature>
<dbReference type="InterPro" id="IPR013761">
    <property type="entry name" value="SAM/pointed_sf"/>
</dbReference>
<keyword evidence="6" id="KW-1185">Reference proteome</keyword>
<dbReference type="Gene3D" id="1.10.150.50">
    <property type="entry name" value="Transcription Factor, Ets-1"/>
    <property type="match status" value="2"/>
</dbReference>
<evidence type="ECO:0000256" key="2">
    <source>
        <dbReference type="ARBA" id="ARBA00023043"/>
    </source>
</evidence>
<evidence type="ECO:0000259" key="4">
    <source>
        <dbReference type="PROSITE" id="PS50105"/>
    </source>
</evidence>
<feature type="compositionally biased region" description="Polar residues" evidence="3">
    <location>
        <begin position="1"/>
        <end position="12"/>
    </location>
</feature>
<keyword evidence="1" id="KW-0677">Repeat</keyword>
<feature type="region of interest" description="Disordered" evidence="3">
    <location>
        <begin position="281"/>
        <end position="303"/>
    </location>
</feature>
<feature type="region of interest" description="Disordered" evidence="3">
    <location>
        <begin position="170"/>
        <end position="200"/>
    </location>
</feature>
<dbReference type="OrthoDB" id="5314041at2759"/>
<feature type="compositionally biased region" description="Polar residues" evidence="3">
    <location>
        <begin position="599"/>
        <end position="613"/>
    </location>
</feature>
<dbReference type="AlphaFoldDB" id="A0A1D1VNV8"/>
<dbReference type="SMART" id="SM00454">
    <property type="entry name" value="SAM"/>
    <property type="match status" value="2"/>
</dbReference>
<feature type="compositionally biased region" description="Polar residues" evidence="3">
    <location>
        <begin position="555"/>
        <end position="569"/>
    </location>
</feature>
<dbReference type="PANTHER" id="PTHR24174:SF16">
    <property type="entry name" value="CASKIN-2"/>
    <property type="match status" value="1"/>
</dbReference>
<evidence type="ECO:0000256" key="3">
    <source>
        <dbReference type="SAM" id="MobiDB-lite"/>
    </source>
</evidence>
<proteinExistence type="predicted"/>
<evidence type="ECO:0000256" key="1">
    <source>
        <dbReference type="ARBA" id="ARBA00022737"/>
    </source>
</evidence>
<dbReference type="PANTHER" id="PTHR24174">
    <property type="entry name" value="ANKYRIN REPEAT AND STERILE ALPHA MOTIF DOMAIN-CONTAINING PROTEIN 1"/>
    <property type="match status" value="1"/>
</dbReference>
<organism evidence="5 6">
    <name type="scientific">Ramazzottius varieornatus</name>
    <name type="common">Water bear</name>
    <name type="synonym">Tardigrade</name>
    <dbReference type="NCBI Taxonomy" id="947166"/>
    <lineage>
        <taxon>Eukaryota</taxon>
        <taxon>Metazoa</taxon>
        <taxon>Ecdysozoa</taxon>
        <taxon>Tardigrada</taxon>
        <taxon>Eutardigrada</taxon>
        <taxon>Parachela</taxon>
        <taxon>Hypsibioidea</taxon>
        <taxon>Ramazzottiidae</taxon>
        <taxon>Ramazzottius</taxon>
    </lineage>
</organism>
<keyword evidence="2" id="KW-0040">ANK repeat</keyword>
<reference evidence="5 6" key="1">
    <citation type="journal article" date="2016" name="Nat. Commun.">
        <title>Extremotolerant tardigrade genome and improved radiotolerance of human cultured cells by tardigrade-unique protein.</title>
        <authorList>
            <person name="Hashimoto T."/>
            <person name="Horikawa D.D."/>
            <person name="Saito Y."/>
            <person name="Kuwahara H."/>
            <person name="Kozuka-Hata H."/>
            <person name="Shin-I T."/>
            <person name="Minakuchi Y."/>
            <person name="Ohishi K."/>
            <person name="Motoyama A."/>
            <person name="Aizu T."/>
            <person name="Enomoto A."/>
            <person name="Kondo K."/>
            <person name="Tanaka S."/>
            <person name="Hara Y."/>
            <person name="Koshikawa S."/>
            <person name="Sagara H."/>
            <person name="Miura T."/>
            <person name="Yokobori S."/>
            <person name="Miyagawa K."/>
            <person name="Suzuki Y."/>
            <person name="Kubo T."/>
            <person name="Oyama M."/>
            <person name="Kohara Y."/>
            <person name="Fujiyama A."/>
            <person name="Arakawa K."/>
            <person name="Katayama T."/>
            <person name="Toyoda A."/>
            <person name="Kunieda T."/>
        </authorList>
    </citation>
    <scope>NUCLEOTIDE SEQUENCE [LARGE SCALE GENOMIC DNA]</scope>
    <source>
        <strain evidence="5 6">YOKOZUNA-1</strain>
    </source>
</reference>
<feature type="region of interest" description="Disordered" evidence="3">
    <location>
        <begin position="1"/>
        <end position="131"/>
    </location>
</feature>
<dbReference type="InterPro" id="IPR001660">
    <property type="entry name" value="SAM"/>
</dbReference>
<dbReference type="InterPro" id="IPR033635">
    <property type="entry name" value="ANKS1/Caskin"/>
</dbReference>
<dbReference type="SUPFAM" id="SSF47769">
    <property type="entry name" value="SAM/Pointed domain"/>
    <property type="match status" value="2"/>
</dbReference>
<gene>
    <name evidence="5" type="primary">RvY_13713-1</name>
    <name evidence="5" type="synonym">RvY_13713.1</name>
    <name evidence="5" type="ORF">RvY_13713</name>
</gene>
<feature type="compositionally biased region" description="Polar residues" evidence="3">
    <location>
        <begin position="765"/>
        <end position="776"/>
    </location>
</feature>
<feature type="compositionally biased region" description="Low complexity" evidence="3">
    <location>
        <begin position="39"/>
        <end position="53"/>
    </location>
</feature>
<feature type="compositionally biased region" description="Low complexity" evidence="3">
    <location>
        <begin position="170"/>
        <end position="198"/>
    </location>
</feature>
<name>A0A1D1VNV8_RAMVA</name>
<accession>A0A1D1VNV8</accession>
<dbReference type="Proteomes" id="UP000186922">
    <property type="component" value="Unassembled WGS sequence"/>
</dbReference>
<sequence>MGNQSSNINNEHASFPDNHTALHTSLSTSGSNGDHQTVMLPMTTSPLSLSSSPFAGNVPAAQQKSPYTALSISPKELSAKKKSTHSASGKSNKEALQARCSTSSEAGGDHAPSAANSSPDMEPQTARGISTRSSCILRGSFRRVKVLNNVPPPVVPDEKFNRLSNVSLGSSSGFGSSGSSQESTASSDSASSTLSSYGNGSVVHPPYSTLTYPLLLPAAEVSSSTHGPAAHKARMNLRLNIAPNNPPVNGTSALNGIYGGHPSNPFGSTGNTFNHLHSPLQSPLPSPQCNAGSTAVLRSPKPNGDLTGTAAFFRNYNRNTADFHNSRGSPADHCHVMTSQTSDNLKSPTRSDYVELMCSSDSRHSRSSFSSFDGSNYSTSSFNNSPNAAPNLDITSMFQSGMNDNEVLSAWLGSIGFTEYFPNFVQAAYDMPTIARMTTEDLTAIGLTKPNHRKRIRAEIAKLANVDLNFGCDLPDTAAQFLHAVGMSEYLPVFTNQNYNSIDKILNMTWDDLEDIGVRKLGHLKKLTLAIKHFRALRRQTAQSLAMEDHMKRFSTGSQLSQHDSQLGNNLADDDKSSASRSSLNSPRRLLESHKTQAPVLTTFQSLTSSVKDPTSEPALWRPRSALGRYPSPLALTPDSEEIFLCSDKDEHSPSSEEPSENMVNGGLSNGHCTLPRRKSLKSPGKSFSKMVAHVFRTDRSEKGSSGPSSPVKDRMDSVDSVISPTRGERLVNSPTVMTAAPLASFVNSSKLLPPAHRLPPAEPSTRSRTSPNTLDFNELGSLSRFPPPPSPLLRPSLSSSTTDMDKTPTLPHRTFACVEQHQQPINNSRTIQQASSMPFAQDNIGTIKQRAGRSIPPINSLVFRDGGNPPRDQVSSLDEITGMLASLTDELDEAMCQLENAAH</sequence>
<dbReference type="STRING" id="947166.A0A1D1VNV8"/>
<feature type="domain" description="SAM" evidence="4">
    <location>
        <begin position="403"/>
        <end position="466"/>
    </location>
</feature>
<feature type="region of interest" description="Disordered" evidence="3">
    <location>
        <begin position="647"/>
        <end position="728"/>
    </location>
</feature>
<dbReference type="InterPro" id="IPR035497">
    <property type="entry name" value="Caskin1/2_SAM_1"/>
</dbReference>
<feature type="region of interest" description="Disordered" evidence="3">
    <location>
        <begin position="554"/>
        <end position="632"/>
    </location>
</feature>
<dbReference type="PROSITE" id="PS50105">
    <property type="entry name" value="SAM_DOMAIN"/>
    <property type="match status" value="2"/>
</dbReference>
<evidence type="ECO:0000313" key="6">
    <source>
        <dbReference type="Proteomes" id="UP000186922"/>
    </source>
</evidence>
<comment type="caution">
    <text evidence="5">The sequence shown here is derived from an EMBL/GenBank/DDBJ whole genome shotgun (WGS) entry which is preliminary data.</text>
</comment>
<dbReference type="Pfam" id="PF00536">
    <property type="entry name" value="SAM_1"/>
    <property type="match status" value="2"/>
</dbReference>
<evidence type="ECO:0000313" key="5">
    <source>
        <dbReference type="EMBL" id="GAV03265.1"/>
    </source>
</evidence>
<feature type="region of interest" description="Disordered" evidence="3">
    <location>
        <begin position="752"/>
        <end position="809"/>
    </location>
</feature>
<protein>
    <recommendedName>
        <fullName evidence="4">SAM domain-containing protein</fullName>
    </recommendedName>
</protein>
<feature type="domain" description="SAM" evidence="4">
    <location>
        <begin position="476"/>
        <end position="537"/>
    </location>
</feature>
<dbReference type="CDD" id="cd09497">
    <property type="entry name" value="SAM_caskin1_2_repeat1"/>
    <property type="match status" value="1"/>
</dbReference>
<feature type="compositionally biased region" description="Low complexity" evidence="3">
    <location>
        <begin position="579"/>
        <end position="588"/>
    </location>
</feature>
<feature type="compositionally biased region" description="Polar residues" evidence="3">
    <location>
        <begin position="60"/>
        <end position="71"/>
    </location>
</feature>
<dbReference type="EMBL" id="BDGG01000009">
    <property type="protein sequence ID" value="GAV03265.1"/>
    <property type="molecule type" value="Genomic_DNA"/>
</dbReference>